<proteinExistence type="predicted"/>
<evidence type="ECO:0000313" key="1">
    <source>
        <dbReference type="EMBL" id="KAF7257711.1"/>
    </source>
</evidence>
<dbReference type="Proteomes" id="UP000822476">
    <property type="component" value="Unassembled WGS sequence"/>
</dbReference>
<dbReference type="InterPro" id="IPR006616">
    <property type="entry name" value="DM9_repeat"/>
</dbReference>
<dbReference type="Pfam" id="PF11901">
    <property type="entry name" value="DM9"/>
    <property type="match status" value="1"/>
</dbReference>
<evidence type="ECO:0000313" key="2">
    <source>
        <dbReference type="Proteomes" id="UP000822476"/>
    </source>
</evidence>
<name>A0A8S9YXL0_9TREM</name>
<dbReference type="EMBL" id="JTDE01002192">
    <property type="protein sequence ID" value="KAF7257711.1"/>
    <property type="molecule type" value="Genomic_DNA"/>
</dbReference>
<dbReference type="OrthoDB" id="2142040at2759"/>
<dbReference type="SMART" id="SM00696">
    <property type="entry name" value="DM9"/>
    <property type="match status" value="1"/>
</dbReference>
<dbReference type="PANTHER" id="PTHR31649">
    <property type="entry name" value="AGAP009604-PA"/>
    <property type="match status" value="1"/>
</dbReference>
<dbReference type="PANTHER" id="PTHR31649:SF1">
    <property type="entry name" value="FARNESOIC ACID O-METHYL TRANSFERASE DOMAIN-CONTAINING PROTEIN"/>
    <property type="match status" value="1"/>
</dbReference>
<protein>
    <submittedName>
        <fullName evidence="1">Uncharacterized protein</fullName>
    </submittedName>
</protein>
<sequence>MAKYGDGYQMTLSWVPGEGGHVPKHAIEAGPRVYVCRAQHDDRIIPGKLVATHNCAYFCYAGQEHAKNKYEVLCNTAFDSHDC</sequence>
<reference evidence="1" key="1">
    <citation type="submission" date="2019-07" db="EMBL/GenBank/DDBJ databases">
        <title>Annotation for the trematode Paragonimus miyazaki's.</title>
        <authorList>
            <person name="Choi Y.-J."/>
        </authorList>
    </citation>
    <scope>NUCLEOTIDE SEQUENCE</scope>
    <source>
        <strain evidence="1">Japan</strain>
    </source>
</reference>
<gene>
    <name evidence="1" type="ORF">EG68_05032</name>
</gene>
<dbReference type="AlphaFoldDB" id="A0A8S9YXL0"/>
<organism evidence="1 2">
    <name type="scientific">Paragonimus skrjabini miyazakii</name>
    <dbReference type="NCBI Taxonomy" id="59628"/>
    <lineage>
        <taxon>Eukaryota</taxon>
        <taxon>Metazoa</taxon>
        <taxon>Spiralia</taxon>
        <taxon>Lophotrochozoa</taxon>
        <taxon>Platyhelminthes</taxon>
        <taxon>Trematoda</taxon>
        <taxon>Digenea</taxon>
        <taxon>Plagiorchiida</taxon>
        <taxon>Troglotremata</taxon>
        <taxon>Troglotrematidae</taxon>
        <taxon>Paragonimus</taxon>
    </lineage>
</organism>
<comment type="caution">
    <text evidence="1">The sequence shown here is derived from an EMBL/GenBank/DDBJ whole genome shotgun (WGS) entry which is preliminary data.</text>
</comment>
<keyword evidence="2" id="KW-1185">Reference proteome</keyword>
<accession>A0A8S9YXL0</accession>